<comment type="similarity">
    <text evidence="3 11">Belongs to the CobT family.</text>
</comment>
<dbReference type="NCBIfam" id="TIGR03160">
    <property type="entry name" value="cobT_DBIPRT"/>
    <property type="match status" value="1"/>
</dbReference>
<dbReference type="Gene3D" id="1.10.1610.10">
    <property type="match status" value="1"/>
</dbReference>
<accession>A0AAE3ADA1</accession>
<evidence type="ECO:0000256" key="7">
    <source>
        <dbReference type="ARBA" id="ARBA00022676"/>
    </source>
</evidence>
<dbReference type="FunFam" id="3.40.50.10210:FF:000001">
    <property type="entry name" value="Nicotinate-nucleotide--dimethylbenzimidazole phosphoribosyltransferase"/>
    <property type="match status" value="1"/>
</dbReference>
<dbReference type="HAMAP" id="MF_00230">
    <property type="entry name" value="CobT"/>
    <property type="match status" value="1"/>
</dbReference>
<dbReference type="RefSeq" id="WP_302929262.1">
    <property type="nucleotide sequence ID" value="NZ_JAJEPW010000033.1"/>
</dbReference>
<comment type="caution">
    <text evidence="12">The sequence shown here is derived from an EMBL/GenBank/DDBJ whole genome shotgun (WGS) entry which is preliminary data.</text>
</comment>
<sequence>MTRQELTAYMESILPADRESMDAARRRQAELAKPPGSLGALEDMSIRLAGVLRTARPEVRRCRVTVLAADNGVVAEGVSCAPQSVTVQQAVNMTRHKTGMSALAAYFGDDVQVVDVGIRTPVPCPQVLDRKVRFSTGDIAVEPAMTEQQALDALAVGLDLARQAKAEGIDAVGVGEMGIGNTTTSAAVLAALTGASVEEVTGRGGGLTDRGFETKKRVLRQALALHRPDAGDPIGVLAAVGGLDIAAMAGLFLGCAHEGLAAAVDGYISIVAALCAVRLCPRVRDVLFLSHASYEIGYRLAARELGLEPCLLLGMRLGEGSGCPLLFRVMQGACAVLNHMATFPEAAIEDGYLAPIRQGDAFTVDKS</sequence>
<dbReference type="CDD" id="cd02439">
    <property type="entry name" value="DMB-PRT_CobT"/>
    <property type="match status" value="1"/>
</dbReference>
<dbReference type="EC" id="2.4.2.21" evidence="4 11"/>
<dbReference type="NCBIfam" id="NF000996">
    <property type="entry name" value="PRK00105.1"/>
    <property type="match status" value="1"/>
</dbReference>
<evidence type="ECO:0000256" key="9">
    <source>
        <dbReference type="ARBA" id="ARBA00030686"/>
    </source>
</evidence>
<proteinExistence type="inferred from homology"/>
<evidence type="ECO:0000256" key="11">
    <source>
        <dbReference type="HAMAP-Rule" id="MF_00230"/>
    </source>
</evidence>
<reference evidence="12" key="1">
    <citation type="submission" date="2021-10" db="EMBL/GenBank/DDBJ databases">
        <title>Anaerobic single-cell dispensing facilitates the cultivation of human gut bacteria.</title>
        <authorList>
            <person name="Afrizal A."/>
        </authorList>
    </citation>
    <scope>NUCLEOTIDE SEQUENCE</scope>
    <source>
        <strain evidence="12">CLA-AA-H272</strain>
    </source>
</reference>
<evidence type="ECO:0000256" key="10">
    <source>
        <dbReference type="ARBA" id="ARBA00047340"/>
    </source>
</evidence>
<dbReference type="GO" id="GO:0008939">
    <property type="term" value="F:nicotinate-nucleotide-dimethylbenzimidazole phosphoribosyltransferase activity"/>
    <property type="evidence" value="ECO:0007669"/>
    <property type="project" value="UniProtKB-UniRule"/>
</dbReference>
<dbReference type="AlphaFoldDB" id="A0AAE3ADA1"/>
<organism evidence="12 13">
    <name type="scientific">Brotocaccenecus cirricatena</name>
    <dbReference type="NCBI Taxonomy" id="3064195"/>
    <lineage>
        <taxon>Bacteria</taxon>
        <taxon>Bacillati</taxon>
        <taxon>Bacillota</taxon>
        <taxon>Clostridia</taxon>
        <taxon>Eubacteriales</taxon>
        <taxon>Oscillospiraceae</taxon>
        <taxon>Brotocaccenecus</taxon>
    </lineage>
</organism>
<keyword evidence="7 11" id="KW-0328">Glycosyltransferase</keyword>
<feature type="active site" description="Proton acceptor" evidence="11">
    <location>
        <position position="319"/>
    </location>
</feature>
<dbReference type="PANTHER" id="PTHR43463">
    <property type="entry name" value="NICOTINATE-NUCLEOTIDE--DIMETHYLBENZIMIDAZOLE PHOSPHORIBOSYLTRANSFERASE"/>
    <property type="match status" value="1"/>
</dbReference>
<dbReference type="InterPro" id="IPR017846">
    <property type="entry name" value="Nict_dMeBzImd_PRibTrfase_bact"/>
</dbReference>
<evidence type="ECO:0000256" key="1">
    <source>
        <dbReference type="ARBA" id="ARBA00002197"/>
    </source>
</evidence>
<protein>
    <recommendedName>
        <fullName evidence="5 11">Nicotinate-nucleotide--dimethylbenzimidazole phosphoribosyltransferase</fullName>
        <shortName evidence="11">NN:DBI PRT</shortName>
        <ecNumber evidence="4 11">2.4.2.21</ecNumber>
    </recommendedName>
    <alternativeName>
        <fullName evidence="9 11">N(1)-alpha-phosphoribosyltransferase</fullName>
    </alternativeName>
</protein>
<evidence type="ECO:0000256" key="4">
    <source>
        <dbReference type="ARBA" id="ARBA00011991"/>
    </source>
</evidence>
<gene>
    <name evidence="11 12" type="primary">cobT</name>
    <name evidence="12" type="ORF">LKD37_10980</name>
</gene>
<comment type="function">
    <text evidence="1 11">Catalyzes the synthesis of alpha-ribazole-5'-phosphate from nicotinate mononucleotide (NAMN) and 5,6-dimethylbenzimidazole (DMB).</text>
</comment>
<dbReference type="InterPro" id="IPR023195">
    <property type="entry name" value="Nict_dMeBzImd_PRibTrfase_N"/>
</dbReference>
<dbReference type="SUPFAM" id="SSF52733">
    <property type="entry name" value="Nicotinate mononucleotide:5,6-dimethylbenzimidazole phosphoribosyltransferase (CobT)"/>
    <property type="match status" value="1"/>
</dbReference>
<dbReference type="InterPro" id="IPR003200">
    <property type="entry name" value="Nict_dMeBzImd_PRibTrfase"/>
</dbReference>
<dbReference type="GO" id="GO:0009236">
    <property type="term" value="P:cobalamin biosynthetic process"/>
    <property type="evidence" value="ECO:0007669"/>
    <property type="project" value="UniProtKB-UniRule"/>
</dbReference>
<keyword evidence="13" id="KW-1185">Reference proteome</keyword>
<keyword evidence="6 11" id="KW-0169">Cobalamin biosynthesis</keyword>
<evidence type="ECO:0000256" key="6">
    <source>
        <dbReference type="ARBA" id="ARBA00022573"/>
    </source>
</evidence>
<evidence type="ECO:0000256" key="3">
    <source>
        <dbReference type="ARBA" id="ARBA00007110"/>
    </source>
</evidence>
<keyword evidence="8 11" id="KW-0808">Transferase</keyword>
<dbReference type="EMBL" id="JAJEPW010000033">
    <property type="protein sequence ID" value="MCC2130029.1"/>
    <property type="molecule type" value="Genomic_DNA"/>
</dbReference>
<dbReference type="Pfam" id="PF02277">
    <property type="entry name" value="DBI_PRT"/>
    <property type="match status" value="1"/>
</dbReference>
<evidence type="ECO:0000313" key="12">
    <source>
        <dbReference type="EMBL" id="MCC2130029.1"/>
    </source>
</evidence>
<dbReference type="InterPro" id="IPR036087">
    <property type="entry name" value="Nict_dMeBzImd_PRibTrfase_sf"/>
</dbReference>
<dbReference type="Gene3D" id="3.40.50.10210">
    <property type="match status" value="1"/>
</dbReference>
<evidence type="ECO:0000256" key="5">
    <source>
        <dbReference type="ARBA" id="ARBA00015486"/>
    </source>
</evidence>
<name>A0AAE3ADA1_9FIRM</name>
<evidence type="ECO:0000256" key="2">
    <source>
        <dbReference type="ARBA" id="ARBA00005049"/>
    </source>
</evidence>
<comment type="catalytic activity">
    <reaction evidence="10 11">
        <text>5,6-dimethylbenzimidazole + nicotinate beta-D-ribonucleotide = alpha-ribazole 5'-phosphate + nicotinate + H(+)</text>
        <dbReference type="Rhea" id="RHEA:11196"/>
        <dbReference type="ChEBI" id="CHEBI:15378"/>
        <dbReference type="ChEBI" id="CHEBI:15890"/>
        <dbReference type="ChEBI" id="CHEBI:32544"/>
        <dbReference type="ChEBI" id="CHEBI:57502"/>
        <dbReference type="ChEBI" id="CHEBI:57918"/>
        <dbReference type="EC" id="2.4.2.21"/>
    </reaction>
</comment>
<dbReference type="PANTHER" id="PTHR43463:SF1">
    <property type="entry name" value="NICOTINATE-NUCLEOTIDE--DIMETHYLBENZIMIDAZOLE PHOSPHORIBOSYLTRANSFERASE"/>
    <property type="match status" value="1"/>
</dbReference>
<dbReference type="Proteomes" id="UP001199319">
    <property type="component" value="Unassembled WGS sequence"/>
</dbReference>
<evidence type="ECO:0000313" key="13">
    <source>
        <dbReference type="Proteomes" id="UP001199319"/>
    </source>
</evidence>
<evidence type="ECO:0000256" key="8">
    <source>
        <dbReference type="ARBA" id="ARBA00022679"/>
    </source>
</evidence>
<comment type="pathway">
    <text evidence="2 11">Nucleoside biosynthesis; alpha-ribazole biosynthesis; alpha-ribazole from 5,6-dimethylbenzimidazole: step 1/2.</text>
</comment>